<dbReference type="AlphaFoldDB" id="A0A845S6A8"/>
<dbReference type="EMBL" id="RGGN01000204">
    <property type="protein sequence ID" value="NCU63293.1"/>
    <property type="molecule type" value="Genomic_DNA"/>
</dbReference>
<dbReference type="Proteomes" id="UP000572953">
    <property type="component" value="Unassembled WGS sequence"/>
</dbReference>
<evidence type="ECO:0000256" key="1">
    <source>
        <dbReference type="SAM" id="Phobius"/>
    </source>
</evidence>
<evidence type="ECO:0000313" key="3">
    <source>
        <dbReference type="Proteomes" id="UP000572953"/>
    </source>
</evidence>
<keyword evidence="1" id="KW-0812">Transmembrane</keyword>
<comment type="caution">
    <text evidence="2">The sequence shown here is derived from an EMBL/GenBank/DDBJ whole genome shotgun (WGS) entry which is preliminary data.</text>
</comment>
<feature type="non-terminal residue" evidence="2">
    <location>
        <position position="65"/>
    </location>
</feature>
<organism evidence="2 3">
    <name type="scientific">Candidatus Fonsibacter lacus</name>
    <dbReference type="NCBI Taxonomy" id="2576439"/>
    <lineage>
        <taxon>Bacteria</taxon>
        <taxon>Pseudomonadati</taxon>
        <taxon>Pseudomonadota</taxon>
        <taxon>Alphaproteobacteria</taxon>
        <taxon>Candidatus Pelagibacterales</taxon>
        <taxon>Candidatus Pelagibacterales incertae sedis</taxon>
        <taxon>Candidatus Fonsibacter</taxon>
    </lineage>
</organism>
<keyword evidence="1" id="KW-0472">Membrane</keyword>
<feature type="transmembrane region" description="Helical" evidence="1">
    <location>
        <begin position="44"/>
        <end position="62"/>
    </location>
</feature>
<evidence type="ECO:0000313" key="2">
    <source>
        <dbReference type="EMBL" id="NCU63293.1"/>
    </source>
</evidence>
<feature type="transmembrane region" description="Helical" evidence="1">
    <location>
        <begin position="12"/>
        <end position="32"/>
    </location>
</feature>
<proteinExistence type="predicted"/>
<accession>A0A845S6A8</accession>
<reference evidence="2 3" key="1">
    <citation type="submission" date="2018-10" db="EMBL/GenBank/DDBJ databases">
        <title>Iterative Subtractive Binning of Freshwater Chronoseries Metagenomes Recovers Nearly Complete Genomes from over Four Hundred Novel Species.</title>
        <authorList>
            <person name="Rodriguez-R L.M."/>
            <person name="Tsementzi D."/>
            <person name="Luo C."/>
            <person name="Konstantinidis K.T."/>
        </authorList>
    </citation>
    <scope>NUCLEOTIDE SEQUENCE [LARGE SCALE GENOMIC DNA]</scope>
    <source>
        <strain evidence="2">WB7_2B_003</strain>
    </source>
</reference>
<keyword evidence="1" id="KW-1133">Transmembrane helix</keyword>
<sequence>MIQKDKLYSIWVYLQAEPLFWLTLTIGSYLVGDYLYKKSKLFPLVNPVAISILIISLVLINLDIS</sequence>
<name>A0A845S6A8_9PROT</name>
<protein>
    <submittedName>
        <fullName evidence="2">LrgB family protein</fullName>
    </submittedName>
</protein>
<gene>
    <name evidence="2" type="ORF">EBV78_04405</name>
</gene>